<evidence type="ECO:0000313" key="10">
    <source>
        <dbReference type="Proteomes" id="UP000743899"/>
    </source>
</evidence>
<keyword evidence="3 6" id="KW-0731">Sigma factor</keyword>
<dbReference type="Pfam" id="PF04542">
    <property type="entry name" value="Sigma70_r2"/>
    <property type="match status" value="1"/>
</dbReference>
<dbReference type="Pfam" id="PF04545">
    <property type="entry name" value="Sigma70_r4"/>
    <property type="match status" value="1"/>
</dbReference>
<dbReference type="PANTHER" id="PTHR43133">
    <property type="entry name" value="RNA POLYMERASE ECF-TYPE SIGMA FACTO"/>
    <property type="match status" value="1"/>
</dbReference>
<dbReference type="InterPro" id="IPR036388">
    <property type="entry name" value="WH-like_DNA-bd_sf"/>
</dbReference>
<dbReference type="RefSeq" id="WP_161921729.1">
    <property type="nucleotide sequence ID" value="NZ_JAACYS010000091.1"/>
</dbReference>
<gene>
    <name evidence="9" type="primary">sigX</name>
    <name evidence="9" type="ORF">GW534_14570</name>
</gene>
<dbReference type="InterPro" id="IPR014284">
    <property type="entry name" value="RNA_pol_sigma-70_dom"/>
</dbReference>
<evidence type="ECO:0000256" key="1">
    <source>
        <dbReference type="ARBA" id="ARBA00010641"/>
    </source>
</evidence>
<evidence type="ECO:0000313" key="9">
    <source>
        <dbReference type="EMBL" id="NCU18901.1"/>
    </source>
</evidence>
<dbReference type="EMBL" id="JAACYS010000091">
    <property type="protein sequence ID" value="NCU18901.1"/>
    <property type="molecule type" value="Genomic_DNA"/>
</dbReference>
<dbReference type="Proteomes" id="UP000743899">
    <property type="component" value="Unassembled WGS sequence"/>
</dbReference>
<comment type="caution">
    <text evidence="9">The sequence shown here is derived from an EMBL/GenBank/DDBJ whole genome shotgun (WGS) entry which is preliminary data.</text>
</comment>
<dbReference type="SUPFAM" id="SSF88946">
    <property type="entry name" value="Sigma2 domain of RNA polymerase sigma factors"/>
    <property type="match status" value="1"/>
</dbReference>
<dbReference type="PANTHER" id="PTHR43133:SF60">
    <property type="entry name" value="RNA POLYMERASE SIGMA FACTOR SIGV"/>
    <property type="match status" value="1"/>
</dbReference>
<feature type="domain" description="RNA polymerase sigma-70 region 2" evidence="7">
    <location>
        <begin position="8"/>
        <end position="74"/>
    </location>
</feature>
<organism evidence="9 10">
    <name type="scientific">Pallidibacillus pasinlerensis</name>
    <dbReference type="NCBI Taxonomy" id="2703818"/>
    <lineage>
        <taxon>Bacteria</taxon>
        <taxon>Bacillati</taxon>
        <taxon>Bacillota</taxon>
        <taxon>Bacilli</taxon>
        <taxon>Bacillales</taxon>
        <taxon>Bacillaceae</taxon>
        <taxon>Pallidibacillus</taxon>
    </lineage>
</organism>
<dbReference type="NCBIfam" id="NF007220">
    <property type="entry name" value="PRK09639.1-5"/>
    <property type="match status" value="1"/>
</dbReference>
<keyword evidence="10" id="KW-1185">Reference proteome</keyword>
<feature type="domain" description="RNA polymerase sigma-70 region 4" evidence="8">
    <location>
        <begin position="121"/>
        <end position="163"/>
    </location>
</feature>
<keyword evidence="4 6" id="KW-0238">DNA-binding</keyword>
<reference evidence="9 10" key="1">
    <citation type="submission" date="2020-01" db="EMBL/GenBank/DDBJ databases">
        <title>A novel Bacillus sp. from Pasinler.</title>
        <authorList>
            <person name="Adiguzel A."/>
            <person name="Ay H."/>
            <person name="Baltaci M.O."/>
        </authorList>
    </citation>
    <scope>NUCLEOTIDE SEQUENCE [LARGE SCALE GENOMIC DNA]</scope>
    <source>
        <strain evidence="9 10">P1</strain>
    </source>
</reference>
<evidence type="ECO:0000256" key="4">
    <source>
        <dbReference type="ARBA" id="ARBA00023125"/>
    </source>
</evidence>
<accession>A0ABX0A620</accession>
<keyword evidence="2 6" id="KW-0805">Transcription regulation</keyword>
<evidence type="ECO:0000256" key="3">
    <source>
        <dbReference type="ARBA" id="ARBA00023082"/>
    </source>
</evidence>
<sequence>MNAKFKEIYEKYHNDLFRFLFYLVKNREVAEDLIQEVYIRVLRSYDKFEGKSSLKTWLFSIARNVSIDYFRKQQSLKNKLLNQIDWNRLEINDHHPLPEEIAIQNEEIRTLYKCLDACTLDQRTVIIVRFIQDLSIVETAKVLGWSESKVKTTQHRALNILRKNMEKLKKKEESTRE</sequence>
<dbReference type="InterPro" id="IPR013324">
    <property type="entry name" value="RNA_pol_sigma_r3/r4-like"/>
</dbReference>
<dbReference type="NCBIfam" id="NF007217">
    <property type="entry name" value="PRK09639.1-1"/>
    <property type="match status" value="1"/>
</dbReference>
<dbReference type="NCBIfam" id="TIGR02937">
    <property type="entry name" value="sigma70-ECF"/>
    <property type="match status" value="1"/>
</dbReference>
<name>A0ABX0A620_9BACI</name>
<dbReference type="InterPro" id="IPR007627">
    <property type="entry name" value="RNA_pol_sigma70_r2"/>
</dbReference>
<dbReference type="InterPro" id="IPR039425">
    <property type="entry name" value="RNA_pol_sigma-70-like"/>
</dbReference>
<evidence type="ECO:0000259" key="7">
    <source>
        <dbReference type="Pfam" id="PF04542"/>
    </source>
</evidence>
<comment type="similarity">
    <text evidence="1 6">Belongs to the sigma-70 factor family. ECF subfamily.</text>
</comment>
<evidence type="ECO:0000256" key="6">
    <source>
        <dbReference type="RuleBase" id="RU000716"/>
    </source>
</evidence>
<dbReference type="Gene3D" id="1.10.1740.10">
    <property type="match status" value="1"/>
</dbReference>
<evidence type="ECO:0000256" key="2">
    <source>
        <dbReference type="ARBA" id="ARBA00023015"/>
    </source>
</evidence>
<proteinExistence type="inferred from homology"/>
<keyword evidence="5 6" id="KW-0804">Transcription</keyword>
<dbReference type="SUPFAM" id="SSF88659">
    <property type="entry name" value="Sigma3 and sigma4 domains of RNA polymerase sigma factors"/>
    <property type="match status" value="1"/>
</dbReference>
<protein>
    <recommendedName>
        <fullName evidence="6">RNA polymerase sigma factor</fullName>
    </recommendedName>
</protein>
<dbReference type="InterPro" id="IPR000838">
    <property type="entry name" value="RNA_pol_sigma70_ECF_CS"/>
</dbReference>
<evidence type="ECO:0000259" key="8">
    <source>
        <dbReference type="Pfam" id="PF04545"/>
    </source>
</evidence>
<dbReference type="InterPro" id="IPR013325">
    <property type="entry name" value="RNA_pol_sigma_r2"/>
</dbReference>
<dbReference type="InterPro" id="IPR007630">
    <property type="entry name" value="RNA_pol_sigma70_r4"/>
</dbReference>
<evidence type="ECO:0000256" key="5">
    <source>
        <dbReference type="ARBA" id="ARBA00023163"/>
    </source>
</evidence>
<dbReference type="CDD" id="cd06171">
    <property type="entry name" value="Sigma70_r4"/>
    <property type="match status" value="1"/>
</dbReference>
<dbReference type="PROSITE" id="PS01063">
    <property type="entry name" value="SIGMA70_ECF"/>
    <property type="match status" value="1"/>
</dbReference>
<dbReference type="Gene3D" id="1.10.10.10">
    <property type="entry name" value="Winged helix-like DNA-binding domain superfamily/Winged helix DNA-binding domain"/>
    <property type="match status" value="1"/>
</dbReference>